<dbReference type="EMBL" id="JASCZI010241739">
    <property type="protein sequence ID" value="MED6206081.1"/>
    <property type="molecule type" value="Genomic_DNA"/>
</dbReference>
<evidence type="ECO:0000259" key="2">
    <source>
        <dbReference type="Pfam" id="PF05605"/>
    </source>
</evidence>
<dbReference type="InterPro" id="IPR008598">
    <property type="entry name" value="Di19_Zn-bd"/>
</dbReference>
<evidence type="ECO:0000313" key="5">
    <source>
        <dbReference type="Proteomes" id="UP001341840"/>
    </source>
</evidence>
<name>A0ABU6Y9L3_9FABA</name>
<proteinExistence type="inferred from homology"/>
<protein>
    <submittedName>
        <fullName evidence="4">Uncharacterized protein</fullName>
    </submittedName>
</protein>
<evidence type="ECO:0000259" key="3">
    <source>
        <dbReference type="Pfam" id="PF14571"/>
    </source>
</evidence>
<dbReference type="Proteomes" id="UP001341840">
    <property type="component" value="Unassembled WGS sequence"/>
</dbReference>
<comment type="caution">
    <text evidence="4">The sequence shown here is derived from an EMBL/GenBank/DDBJ whole genome shotgun (WGS) entry which is preliminary data.</text>
</comment>
<feature type="domain" description="Di19 zinc-binding" evidence="2">
    <location>
        <begin position="32"/>
        <end position="85"/>
    </location>
</feature>
<dbReference type="Pfam" id="PF05605">
    <property type="entry name" value="zf-Di19"/>
    <property type="match status" value="1"/>
</dbReference>
<evidence type="ECO:0000313" key="4">
    <source>
        <dbReference type="EMBL" id="MED6206081.1"/>
    </source>
</evidence>
<keyword evidence="5" id="KW-1185">Reference proteome</keyword>
<dbReference type="InterPro" id="IPR027935">
    <property type="entry name" value="Di19_C"/>
</dbReference>
<evidence type="ECO:0000256" key="1">
    <source>
        <dbReference type="ARBA" id="ARBA00007109"/>
    </source>
</evidence>
<dbReference type="PANTHER" id="PTHR31875:SF23">
    <property type="entry name" value="PROTEIN DEHYDRATION-INDUCED 19 HOMOLOG 4"/>
    <property type="match status" value="1"/>
</dbReference>
<accession>A0ABU6Y9L3</accession>
<organism evidence="4 5">
    <name type="scientific">Stylosanthes scabra</name>
    <dbReference type="NCBI Taxonomy" id="79078"/>
    <lineage>
        <taxon>Eukaryota</taxon>
        <taxon>Viridiplantae</taxon>
        <taxon>Streptophyta</taxon>
        <taxon>Embryophyta</taxon>
        <taxon>Tracheophyta</taxon>
        <taxon>Spermatophyta</taxon>
        <taxon>Magnoliopsida</taxon>
        <taxon>eudicotyledons</taxon>
        <taxon>Gunneridae</taxon>
        <taxon>Pentapetalae</taxon>
        <taxon>rosids</taxon>
        <taxon>fabids</taxon>
        <taxon>Fabales</taxon>
        <taxon>Fabaceae</taxon>
        <taxon>Papilionoideae</taxon>
        <taxon>50 kb inversion clade</taxon>
        <taxon>dalbergioids sensu lato</taxon>
        <taxon>Dalbergieae</taxon>
        <taxon>Pterocarpus clade</taxon>
        <taxon>Stylosanthes</taxon>
    </lineage>
</organism>
<reference evidence="4 5" key="1">
    <citation type="journal article" date="2023" name="Plants (Basel)">
        <title>Bridging the Gap: Combining Genomics and Transcriptomics Approaches to Understand Stylosanthes scabra, an Orphan Legume from the Brazilian Caatinga.</title>
        <authorList>
            <person name="Ferreira-Neto J.R.C."/>
            <person name="da Silva M.D."/>
            <person name="Binneck E."/>
            <person name="de Melo N.F."/>
            <person name="da Silva R.H."/>
            <person name="de Melo A.L.T.M."/>
            <person name="Pandolfi V."/>
            <person name="Bustamante F.O."/>
            <person name="Brasileiro-Vidal A.C."/>
            <person name="Benko-Iseppon A.M."/>
        </authorList>
    </citation>
    <scope>NUCLEOTIDE SEQUENCE [LARGE SCALE GENOMIC DNA]</scope>
    <source>
        <tissue evidence="4">Leaves</tissue>
    </source>
</reference>
<feature type="domain" description="Di19 C-terminal" evidence="3">
    <location>
        <begin position="104"/>
        <end position="202"/>
    </location>
</feature>
<dbReference type="InterPro" id="IPR033347">
    <property type="entry name" value="Di19"/>
</dbReference>
<comment type="similarity">
    <text evidence="1">Belongs to the Di19 family.</text>
</comment>
<dbReference type="Pfam" id="PF14571">
    <property type="entry name" value="Di19_C"/>
    <property type="match status" value="1"/>
</dbReference>
<sequence length="211" mass="23511">MESHSSISASLCHTDSPSLSDLFAGEDLSLKEEFMCPFCGEFCDVVALSYHIADQHPLHLNNGVCPVCAETVVKDLVGHIAKEHGELLKVQRKKGLGKGGSKTTLRKEQHEETWSSLLQDLDIAPSICELDPLLLSFISTPVLADQQLSAQVQPCPLEAMERQSLEDDFLEREPELLQPLDKDQAEKAQRFEFVQRLLMSAIIDDNLPMKL</sequence>
<gene>
    <name evidence="4" type="ORF">PIB30_023776</name>
</gene>
<dbReference type="PANTHER" id="PTHR31875">
    <property type="entry name" value="PROTEIN DEHYDRATION-INDUCED 19"/>
    <property type="match status" value="1"/>
</dbReference>